<organism evidence="5 6">
    <name type="scientific">Mesorhizobium metallidurans STM 2683</name>
    <dbReference type="NCBI Taxonomy" id="1297569"/>
    <lineage>
        <taxon>Bacteria</taxon>
        <taxon>Pseudomonadati</taxon>
        <taxon>Pseudomonadota</taxon>
        <taxon>Alphaproteobacteria</taxon>
        <taxon>Hyphomicrobiales</taxon>
        <taxon>Phyllobacteriaceae</taxon>
        <taxon>Mesorhizobium</taxon>
    </lineage>
</organism>
<evidence type="ECO:0000313" key="6">
    <source>
        <dbReference type="Proteomes" id="UP000012062"/>
    </source>
</evidence>
<comment type="similarity">
    <text evidence="1">Belongs to the glycosyltransferase 2 family.</text>
</comment>
<evidence type="ECO:0000313" key="5">
    <source>
        <dbReference type="EMBL" id="CCV03481.1"/>
    </source>
</evidence>
<name>M5EUU9_9HYPH</name>
<dbReference type="CDD" id="cd00761">
    <property type="entry name" value="Glyco_tranf_GTA_type"/>
    <property type="match status" value="1"/>
</dbReference>
<dbReference type="AlphaFoldDB" id="M5EUU9"/>
<keyword evidence="3 5" id="KW-0808">Transferase</keyword>
<gene>
    <name evidence="5" type="primary">exoM</name>
    <name evidence="5" type="ORF">MESS2_1070020</name>
</gene>
<dbReference type="Proteomes" id="UP000012062">
    <property type="component" value="Unassembled WGS sequence"/>
</dbReference>
<dbReference type="PANTHER" id="PTHR43179">
    <property type="entry name" value="RHAMNOSYLTRANSFERASE WBBL"/>
    <property type="match status" value="1"/>
</dbReference>
<evidence type="ECO:0000259" key="4">
    <source>
        <dbReference type="Pfam" id="PF00535"/>
    </source>
</evidence>
<dbReference type="PANTHER" id="PTHR43179:SF12">
    <property type="entry name" value="GALACTOFURANOSYLTRANSFERASE GLFT2"/>
    <property type="match status" value="1"/>
</dbReference>
<protein>
    <submittedName>
        <fullName evidence="5">Succinoglycan biosynthesis protein exoM</fullName>
        <ecNumber evidence="5">2.4.-.-</ecNumber>
    </submittedName>
</protein>
<feature type="domain" description="Glycosyltransferase 2-like" evidence="4">
    <location>
        <begin position="13"/>
        <end position="171"/>
    </location>
</feature>
<keyword evidence="6" id="KW-1185">Reference proteome</keyword>
<keyword evidence="2 5" id="KW-0328">Glycosyltransferase</keyword>
<dbReference type="STRING" id="1297569.MESS2_1070020"/>
<dbReference type="InterPro" id="IPR029044">
    <property type="entry name" value="Nucleotide-diphossugar_trans"/>
</dbReference>
<dbReference type="InterPro" id="IPR001173">
    <property type="entry name" value="Glyco_trans_2-like"/>
</dbReference>
<dbReference type="eggNOG" id="COG1215">
    <property type="taxonomic scope" value="Bacteria"/>
</dbReference>
<dbReference type="GO" id="GO:0016757">
    <property type="term" value="F:glycosyltransferase activity"/>
    <property type="evidence" value="ECO:0007669"/>
    <property type="project" value="UniProtKB-KW"/>
</dbReference>
<sequence length="317" mass="34480">MMGNAGKNRGIDICVCTFRRPELADTLRSLAAMDMPSGFDIGIIVADNDDAPTAEPLVTRLAAELKLPIRYRHAPARNISIARNACLDASTSDFAAFIDDDETASSRWLAELVAVAEASGAAAVLGPVRALYAPDAPDWMRKGDFHSTLPVWVRGEIRTGYTCNVLLSMSADSLRGRRFSLARGQTGGEDTEFFDQMVKAGGRIAFSPEAWVDEVVPRSRAAFDWLRRRRFRVGQTHGHLLGRHARGFARVRQVGLASAKAVYCFASAIPVAINPVRRNRSVLRGIMHVGVVSGLVGVREIRQYGLSSSQEGGKRAA</sequence>
<dbReference type="EC" id="2.4.-.-" evidence="5"/>
<dbReference type="EMBL" id="CAUM01000010">
    <property type="protein sequence ID" value="CCV03481.1"/>
    <property type="molecule type" value="Genomic_DNA"/>
</dbReference>
<accession>M5EUU9</accession>
<reference evidence="5 6" key="1">
    <citation type="submission" date="2013-02" db="EMBL/GenBank/DDBJ databases">
        <authorList>
            <person name="Genoscope - CEA"/>
        </authorList>
    </citation>
    <scope>NUCLEOTIDE SEQUENCE [LARGE SCALE GENOMIC DNA]</scope>
    <source>
        <strain evidence="5 6">STM 2683</strain>
    </source>
</reference>
<comment type="caution">
    <text evidence="5">The sequence shown here is derived from an EMBL/GenBank/DDBJ whole genome shotgun (WGS) entry which is preliminary data.</text>
</comment>
<dbReference type="SUPFAM" id="SSF53448">
    <property type="entry name" value="Nucleotide-diphospho-sugar transferases"/>
    <property type="match status" value="1"/>
</dbReference>
<dbReference type="Gene3D" id="3.90.550.10">
    <property type="entry name" value="Spore Coat Polysaccharide Biosynthesis Protein SpsA, Chain A"/>
    <property type="match status" value="1"/>
</dbReference>
<proteinExistence type="inferred from homology"/>
<evidence type="ECO:0000256" key="1">
    <source>
        <dbReference type="ARBA" id="ARBA00006739"/>
    </source>
</evidence>
<evidence type="ECO:0000256" key="2">
    <source>
        <dbReference type="ARBA" id="ARBA00022676"/>
    </source>
</evidence>
<dbReference type="Pfam" id="PF00535">
    <property type="entry name" value="Glycos_transf_2"/>
    <property type="match status" value="1"/>
</dbReference>
<evidence type="ECO:0000256" key="3">
    <source>
        <dbReference type="ARBA" id="ARBA00022679"/>
    </source>
</evidence>